<gene>
    <name evidence="1" type="ORF">G3T16_04390</name>
</gene>
<sequence>MENNAASADKSSLFMDFARYFDLSLALTEAQRALVYQVRYRVYCEEFGYEPVETFANHQEIDGFDDQSVHCLVTHRDSGRPAGCVRLVMMDNDEPMPLELHSGGSMDHGFMQRFAGQRQTLCEISRLAVDGDFRRRRGEQETRFGTKDTLQFHTREKRTFPLIAVSLFLAAAAVAELMHRKHCFAIMEPFLPAILKRTGVAFQRVGADFEFRGIRAPYYADLDDLVRDAPDELRLCYDVVKAQFAEALWPAAGARNVALGANTALGAEAPAPLLPGFAPLPAALAR</sequence>
<name>A0A6C0TY34_9GAMM</name>
<dbReference type="RefSeq" id="WP_163493990.1">
    <property type="nucleotide sequence ID" value="NZ_CP048711.1"/>
</dbReference>
<dbReference type="SUPFAM" id="SSF55729">
    <property type="entry name" value="Acyl-CoA N-acyltransferases (Nat)"/>
    <property type="match status" value="1"/>
</dbReference>
<accession>A0A6C0TY34</accession>
<protein>
    <submittedName>
        <fullName evidence="1">PEP-CTERM/exosortase system-associated acyltransferase</fullName>
    </submittedName>
</protein>
<evidence type="ECO:0000313" key="1">
    <source>
        <dbReference type="EMBL" id="QIB64740.1"/>
    </source>
</evidence>
<keyword evidence="1" id="KW-0012">Acyltransferase</keyword>
<dbReference type="InterPro" id="IPR022484">
    <property type="entry name" value="PEP-CTERM/exosrtase_acylTfrase"/>
</dbReference>
<dbReference type="Pfam" id="PF13444">
    <property type="entry name" value="Acetyltransf_5"/>
    <property type="match status" value="1"/>
</dbReference>
<dbReference type="Proteomes" id="UP000477680">
    <property type="component" value="Chromosome"/>
</dbReference>
<dbReference type="InterPro" id="IPR016181">
    <property type="entry name" value="Acyl_CoA_acyltransferase"/>
</dbReference>
<evidence type="ECO:0000313" key="2">
    <source>
        <dbReference type="Proteomes" id="UP000477680"/>
    </source>
</evidence>
<keyword evidence="1" id="KW-0808">Transferase</keyword>
<dbReference type="KEGG" id="kim:G3T16_04390"/>
<reference evidence="1 2" key="1">
    <citation type="submission" date="2020-02" db="EMBL/GenBank/DDBJ databases">
        <title>Genome sequencing for Kineobactrum sp. M2.</title>
        <authorList>
            <person name="Park S.-J."/>
        </authorList>
    </citation>
    <scope>NUCLEOTIDE SEQUENCE [LARGE SCALE GENOMIC DNA]</scope>
    <source>
        <strain evidence="1 2">M2</strain>
    </source>
</reference>
<dbReference type="Gene3D" id="3.40.630.30">
    <property type="match status" value="1"/>
</dbReference>
<organism evidence="1 2">
    <name type="scientific">Kineobactrum salinum</name>
    <dbReference type="NCBI Taxonomy" id="2708301"/>
    <lineage>
        <taxon>Bacteria</taxon>
        <taxon>Pseudomonadati</taxon>
        <taxon>Pseudomonadota</taxon>
        <taxon>Gammaproteobacteria</taxon>
        <taxon>Cellvibrionales</taxon>
        <taxon>Halieaceae</taxon>
        <taxon>Kineobactrum</taxon>
    </lineage>
</organism>
<keyword evidence="2" id="KW-1185">Reference proteome</keyword>
<dbReference type="NCBIfam" id="TIGR03694">
    <property type="entry name" value="exosort_acyl"/>
    <property type="match status" value="1"/>
</dbReference>
<dbReference type="EMBL" id="CP048711">
    <property type="protein sequence ID" value="QIB64740.1"/>
    <property type="molecule type" value="Genomic_DNA"/>
</dbReference>
<proteinExistence type="predicted"/>
<dbReference type="GO" id="GO:0016746">
    <property type="term" value="F:acyltransferase activity"/>
    <property type="evidence" value="ECO:0007669"/>
    <property type="project" value="UniProtKB-KW"/>
</dbReference>
<dbReference type="AlphaFoldDB" id="A0A6C0TY34"/>